<dbReference type="PROSITE" id="PS51421">
    <property type="entry name" value="RAS"/>
    <property type="match status" value="1"/>
</dbReference>
<dbReference type="FunFam" id="3.40.50.300:FF:001447">
    <property type="entry name" value="Ras-related protein Rab-1B"/>
    <property type="match status" value="1"/>
</dbReference>
<evidence type="ECO:0008006" key="5">
    <source>
        <dbReference type="Google" id="ProtNLM"/>
    </source>
</evidence>
<dbReference type="Proteomes" id="UP000708208">
    <property type="component" value="Unassembled WGS sequence"/>
</dbReference>
<evidence type="ECO:0000256" key="2">
    <source>
        <dbReference type="ARBA" id="ARBA00023134"/>
    </source>
</evidence>
<protein>
    <recommendedName>
        <fullName evidence="5">Ras-related protein Rab-23</fullName>
    </recommendedName>
</protein>
<dbReference type="SMART" id="SM00175">
    <property type="entry name" value="RAB"/>
    <property type="match status" value="1"/>
</dbReference>
<dbReference type="GO" id="GO:0003924">
    <property type="term" value="F:GTPase activity"/>
    <property type="evidence" value="ECO:0007669"/>
    <property type="project" value="InterPro"/>
</dbReference>
<organism evidence="3 4">
    <name type="scientific">Allacma fusca</name>
    <dbReference type="NCBI Taxonomy" id="39272"/>
    <lineage>
        <taxon>Eukaryota</taxon>
        <taxon>Metazoa</taxon>
        <taxon>Ecdysozoa</taxon>
        <taxon>Arthropoda</taxon>
        <taxon>Hexapoda</taxon>
        <taxon>Collembola</taxon>
        <taxon>Symphypleona</taxon>
        <taxon>Sminthuridae</taxon>
        <taxon>Allacma</taxon>
    </lineage>
</organism>
<dbReference type="NCBIfam" id="TIGR00231">
    <property type="entry name" value="small_GTP"/>
    <property type="match status" value="1"/>
</dbReference>
<dbReference type="SMART" id="SM00173">
    <property type="entry name" value="RAS"/>
    <property type="match status" value="1"/>
</dbReference>
<comment type="caution">
    <text evidence="3">The sequence shown here is derived from an EMBL/GenBank/DDBJ whole genome shotgun (WGS) entry which is preliminary data.</text>
</comment>
<dbReference type="EMBL" id="CAJVCH010469259">
    <property type="protein sequence ID" value="CAG7820107.1"/>
    <property type="molecule type" value="Genomic_DNA"/>
</dbReference>
<name>A0A8J2PE13_9HEXA</name>
<gene>
    <name evidence="3" type="ORF">AFUS01_LOCUS30514</name>
</gene>
<accession>A0A8J2PE13</accession>
<evidence type="ECO:0000313" key="3">
    <source>
        <dbReference type="EMBL" id="CAG7820107.1"/>
    </source>
</evidence>
<dbReference type="SMART" id="SM00174">
    <property type="entry name" value="RHO"/>
    <property type="match status" value="1"/>
</dbReference>
<dbReference type="InterPro" id="IPR050227">
    <property type="entry name" value="Rab"/>
</dbReference>
<dbReference type="PROSITE" id="PS51419">
    <property type="entry name" value="RAB"/>
    <property type="match status" value="1"/>
</dbReference>
<dbReference type="AlphaFoldDB" id="A0A8J2PE13"/>
<proteinExistence type="predicted"/>
<evidence type="ECO:0000313" key="4">
    <source>
        <dbReference type="Proteomes" id="UP000708208"/>
    </source>
</evidence>
<dbReference type="InterPro" id="IPR005225">
    <property type="entry name" value="Small_GTP-bd"/>
</dbReference>
<keyword evidence="2" id="KW-0342">GTP-binding</keyword>
<dbReference type="InterPro" id="IPR001806">
    <property type="entry name" value="Small_GTPase"/>
</dbReference>
<dbReference type="GO" id="GO:0005525">
    <property type="term" value="F:GTP binding"/>
    <property type="evidence" value="ECO:0007669"/>
    <property type="project" value="UniProtKB-KW"/>
</dbReference>
<dbReference type="OrthoDB" id="6585768at2759"/>
<keyword evidence="1" id="KW-0547">Nucleotide-binding</keyword>
<evidence type="ECO:0000256" key="1">
    <source>
        <dbReference type="ARBA" id="ARBA00022741"/>
    </source>
</evidence>
<keyword evidence="4" id="KW-1185">Reference proteome</keyword>
<dbReference type="PANTHER" id="PTHR47977">
    <property type="entry name" value="RAS-RELATED PROTEIN RAB"/>
    <property type="match status" value="1"/>
</dbReference>
<dbReference type="Pfam" id="PF00071">
    <property type="entry name" value="Ras"/>
    <property type="match status" value="1"/>
</dbReference>
<reference evidence="3" key="1">
    <citation type="submission" date="2021-06" db="EMBL/GenBank/DDBJ databases">
        <authorList>
            <person name="Hodson N. C."/>
            <person name="Mongue J. A."/>
            <person name="Jaron S. K."/>
        </authorList>
    </citation>
    <scope>NUCLEOTIDE SEQUENCE</scope>
</reference>
<sequence length="133" mass="15365">MFLVNSIWSQEQNQQERDNIMKDMTLEDLEIAMKVVIVGNGSVGKSSMIQRFCRGIFTRDYKKTIGVDFLERMLTIDEHSVRLMLWDTAGQEEFDAITRTYYRGANACVLACSVTDKESFLALPKWKSKVRIL</sequence>